<organism evidence="1 2">
    <name type="scientific">Zarea fungicola</name>
    <dbReference type="NCBI Taxonomy" id="93591"/>
    <lineage>
        <taxon>Eukaryota</taxon>
        <taxon>Fungi</taxon>
        <taxon>Dikarya</taxon>
        <taxon>Ascomycota</taxon>
        <taxon>Pezizomycotina</taxon>
        <taxon>Sordariomycetes</taxon>
        <taxon>Hypocreomycetidae</taxon>
        <taxon>Hypocreales</taxon>
        <taxon>Cordycipitaceae</taxon>
        <taxon>Zarea</taxon>
    </lineage>
</organism>
<evidence type="ECO:0000313" key="2">
    <source>
        <dbReference type="Proteomes" id="UP001143910"/>
    </source>
</evidence>
<evidence type="ECO:0000313" key="1">
    <source>
        <dbReference type="EMBL" id="KAJ2971442.1"/>
    </source>
</evidence>
<accession>A0ACC1MWS0</accession>
<dbReference type="Proteomes" id="UP001143910">
    <property type="component" value="Unassembled WGS sequence"/>
</dbReference>
<gene>
    <name evidence="1" type="ORF">NQ176_g7685</name>
</gene>
<comment type="caution">
    <text evidence="1">The sequence shown here is derived from an EMBL/GenBank/DDBJ whole genome shotgun (WGS) entry which is preliminary data.</text>
</comment>
<reference evidence="1" key="1">
    <citation type="submission" date="2022-08" db="EMBL/GenBank/DDBJ databases">
        <title>Genome Sequence of Lecanicillium fungicola.</title>
        <authorList>
            <person name="Buettner E."/>
        </authorList>
    </citation>
    <scope>NUCLEOTIDE SEQUENCE</scope>
    <source>
        <strain evidence="1">Babe33</strain>
    </source>
</reference>
<keyword evidence="2" id="KW-1185">Reference proteome</keyword>
<sequence>MIDGGITRGTDIFKALCLGAKAVGLGRATMYSLNYGYEGVHKLFDILRDELEATMKLCGVTSIDQLHPGYLNTLDVDHLIPSTAAGHRVVPPKSRL</sequence>
<name>A0ACC1MWS0_9HYPO</name>
<dbReference type="EMBL" id="JANJQO010001341">
    <property type="protein sequence ID" value="KAJ2971442.1"/>
    <property type="molecule type" value="Genomic_DNA"/>
</dbReference>
<protein>
    <submittedName>
        <fullName evidence="1">Uncharacterized protein</fullName>
    </submittedName>
</protein>
<proteinExistence type="predicted"/>